<keyword evidence="5" id="KW-1133">Transmembrane helix</keyword>
<dbReference type="SMART" id="SM01190">
    <property type="entry name" value="EMP24_GP25L"/>
    <property type="match status" value="1"/>
</dbReference>
<dbReference type="KEGG" id="acan:ACA1_061020"/>
<dbReference type="OrthoDB" id="62956at2759"/>
<dbReference type="SUPFAM" id="SSF101576">
    <property type="entry name" value="Supernatant protein factor (SPF), C-terminal domain"/>
    <property type="match status" value="1"/>
</dbReference>
<dbReference type="GO" id="GO:0012505">
    <property type="term" value="C:endomembrane system"/>
    <property type="evidence" value="ECO:0007669"/>
    <property type="project" value="UniProtKB-SubCell"/>
</dbReference>
<evidence type="ECO:0000259" key="9">
    <source>
        <dbReference type="PROSITE" id="PS50866"/>
    </source>
</evidence>
<evidence type="ECO:0000256" key="5">
    <source>
        <dbReference type="ARBA" id="ARBA00022989"/>
    </source>
</evidence>
<evidence type="ECO:0000256" key="6">
    <source>
        <dbReference type="ARBA" id="ARBA00023136"/>
    </source>
</evidence>
<feature type="domain" description="GOLD" evidence="9">
    <location>
        <begin position="23"/>
        <end position="105"/>
    </location>
</feature>
<keyword evidence="10" id="KW-0946">Virion</keyword>
<evidence type="ECO:0000256" key="2">
    <source>
        <dbReference type="ARBA" id="ARBA00007104"/>
    </source>
</evidence>
<evidence type="ECO:0000256" key="4">
    <source>
        <dbReference type="ARBA" id="ARBA00022729"/>
    </source>
</evidence>
<accession>L8GVU9</accession>
<dbReference type="EMBL" id="KB007974">
    <property type="protein sequence ID" value="ELR17364.1"/>
    <property type="molecule type" value="Genomic_DNA"/>
</dbReference>
<dbReference type="AlphaFoldDB" id="L8GVU9"/>
<feature type="non-terminal residue" evidence="10">
    <location>
        <position position="227"/>
    </location>
</feature>
<keyword evidence="10" id="KW-0167">Capsid protein</keyword>
<dbReference type="Pfam" id="PF01105">
    <property type="entry name" value="EMP24_GP25L"/>
    <property type="match status" value="1"/>
</dbReference>
<reference evidence="10 11" key="1">
    <citation type="journal article" date="2013" name="Genome Biol.">
        <title>Genome of Acanthamoeba castellanii highlights extensive lateral gene transfer and early evolution of tyrosine kinase signaling.</title>
        <authorList>
            <person name="Clarke M."/>
            <person name="Lohan A.J."/>
            <person name="Liu B."/>
            <person name="Lagkouvardos I."/>
            <person name="Roy S."/>
            <person name="Zafar N."/>
            <person name="Bertelli C."/>
            <person name="Schilde C."/>
            <person name="Kianianmomeni A."/>
            <person name="Burglin T.R."/>
            <person name="Frech C."/>
            <person name="Turcotte B."/>
            <person name="Kopec K.O."/>
            <person name="Synnott J.M."/>
            <person name="Choo C."/>
            <person name="Paponov I."/>
            <person name="Finkler A."/>
            <person name="Soon Heng Tan C."/>
            <person name="Hutchins A.P."/>
            <person name="Weinmeier T."/>
            <person name="Rattei T."/>
            <person name="Chu J.S."/>
            <person name="Gimenez G."/>
            <person name="Irimia M."/>
            <person name="Rigden D.J."/>
            <person name="Fitzpatrick D.A."/>
            <person name="Lorenzo-Morales J."/>
            <person name="Bateman A."/>
            <person name="Chiu C.H."/>
            <person name="Tang P."/>
            <person name="Hegemann P."/>
            <person name="Fromm H."/>
            <person name="Raoult D."/>
            <person name="Greub G."/>
            <person name="Miranda-Saavedra D."/>
            <person name="Chen N."/>
            <person name="Nash P."/>
            <person name="Ginger M.L."/>
            <person name="Horn M."/>
            <person name="Schaap P."/>
            <person name="Caler L."/>
            <person name="Loftus B."/>
        </authorList>
    </citation>
    <scope>NUCLEOTIDE SEQUENCE [LARGE SCALE GENOMIC DNA]</scope>
    <source>
        <strain evidence="10 11">Neff</strain>
    </source>
</reference>
<protein>
    <submittedName>
        <fullName evidence="10">Cytosolic coat protein</fullName>
    </submittedName>
</protein>
<dbReference type="VEuPathDB" id="AmoebaDB:ACA1_061020"/>
<dbReference type="PROSITE" id="PS50866">
    <property type="entry name" value="GOLD"/>
    <property type="match status" value="1"/>
</dbReference>
<comment type="subcellular location">
    <subcellularLocation>
        <location evidence="7">Endomembrane system</location>
        <topology evidence="7">Single-pass membrane protein</topology>
    </subcellularLocation>
    <subcellularLocation>
        <location evidence="1 8">Membrane</location>
        <topology evidence="1 8">Single-pass type I membrane protein</topology>
    </subcellularLocation>
</comment>
<comment type="similarity">
    <text evidence="2 8">Belongs to the EMP24/GP25L family.</text>
</comment>
<evidence type="ECO:0000313" key="11">
    <source>
        <dbReference type="Proteomes" id="UP000011083"/>
    </source>
</evidence>
<dbReference type="PANTHER" id="PTHR22811">
    <property type="entry name" value="TRANSMEMBRANE EMP24 DOMAIN-CONTAINING PROTEIN"/>
    <property type="match status" value="1"/>
</dbReference>
<evidence type="ECO:0000256" key="7">
    <source>
        <dbReference type="ARBA" id="ARBA00037847"/>
    </source>
</evidence>
<name>L8GVU9_ACACF</name>
<dbReference type="InterPro" id="IPR015720">
    <property type="entry name" value="Emp24-like"/>
</dbReference>
<evidence type="ECO:0000256" key="1">
    <source>
        <dbReference type="ARBA" id="ARBA00004479"/>
    </source>
</evidence>
<sequence>LLSTTLVAVGVSGLKWEVPPGREECFYHPLDQGSTVVVQYQVISGGIRDIDFTVYAPNRDVLHSNLGTTGDNVAFFPSHTGEHRLCFGNKMSTWTEKVVDVHISANTKHSDLPPEDPLELSVWQLRKSIDAIRDGQAHYKARERLQRDLAESTCQWTLMWGLWEAGLVLFLSFVQIIRLKLMFEAGSLHNMRSSLWTKVLQLQRSVSSLANGPGGTRATRSRPLFWG</sequence>
<evidence type="ECO:0000256" key="3">
    <source>
        <dbReference type="ARBA" id="ARBA00022692"/>
    </source>
</evidence>
<dbReference type="InterPro" id="IPR036598">
    <property type="entry name" value="GOLD_dom_sf"/>
</dbReference>
<keyword evidence="4" id="KW-0732">Signal</keyword>
<keyword evidence="6" id="KW-0472">Membrane</keyword>
<dbReference type="GeneID" id="14917998"/>
<feature type="non-terminal residue" evidence="10">
    <location>
        <position position="1"/>
    </location>
</feature>
<gene>
    <name evidence="10" type="ORF">ACA1_061020</name>
</gene>
<dbReference type="GO" id="GO:0016020">
    <property type="term" value="C:membrane"/>
    <property type="evidence" value="ECO:0007669"/>
    <property type="project" value="UniProtKB-SubCell"/>
</dbReference>
<dbReference type="STRING" id="1257118.L8GVU9"/>
<organism evidence="10 11">
    <name type="scientific">Acanthamoeba castellanii (strain ATCC 30010 / Neff)</name>
    <dbReference type="NCBI Taxonomy" id="1257118"/>
    <lineage>
        <taxon>Eukaryota</taxon>
        <taxon>Amoebozoa</taxon>
        <taxon>Discosea</taxon>
        <taxon>Longamoebia</taxon>
        <taxon>Centramoebida</taxon>
        <taxon>Acanthamoebidae</taxon>
        <taxon>Acanthamoeba</taxon>
    </lineage>
</organism>
<keyword evidence="3 8" id="KW-0812">Transmembrane</keyword>
<proteinExistence type="inferred from homology"/>
<evidence type="ECO:0000313" key="10">
    <source>
        <dbReference type="EMBL" id="ELR17364.1"/>
    </source>
</evidence>
<dbReference type="OMA" id="VGEYTFC"/>
<dbReference type="Proteomes" id="UP000011083">
    <property type="component" value="Unassembled WGS sequence"/>
</dbReference>
<dbReference type="RefSeq" id="XP_004339377.1">
    <property type="nucleotide sequence ID" value="XM_004339329.2"/>
</dbReference>
<dbReference type="InterPro" id="IPR009038">
    <property type="entry name" value="GOLD_dom"/>
</dbReference>
<keyword evidence="11" id="KW-1185">Reference proteome</keyword>
<evidence type="ECO:0000256" key="8">
    <source>
        <dbReference type="RuleBase" id="RU003827"/>
    </source>
</evidence>